<keyword evidence="2" id="KW-1185">Reference proteome</keyword>
<dbReference type="EMBL" id="MSZS01000004">
    <property type="protein sequence ID" value="PKX94285.1"/>
    <property type="molecule type" value="Genomic_DNA"/>
</dbReference>
<gene>
    <name evidence="1" type="ORF">P174DRAFT_177967</name>
</gene>
<organism evidence="1 2">
    <name type="scientific">Aspergillus novofumigatus (strain IBT 16806)</name>
    <dbReference type="NCBI Taxonomy" id="1392255"/>
    <lineage>
        <taxon>Eukaryota</taxon>
        <taxon>Fungi</taxon>
        <taxon>Dikarya</taxon>
        <taxon>Ascomycota</taxon>
        <taxon>Pezizomycotina</taxon>
        <taxon>Eurotiomycetes</taxon>
        <taxon>Eurotiomycetidae</taxon>
        <taxon>Eurotiales</taxon>
        <taxon>Aspergillaceae</taxon>
        <taxon>Aspergillus</taxon>
        <taxon>Aspergillus subgen. Fumigati</taxon>
    </lineage>
</organism>
<dbReference type="Proteomes" id="UP000234474">
    <property type="component" value="Unassembled WGS sequence"/>
</dbReference>
<dbReference type="VEuPathDB" id="FungiDB:P174DRAFT_177967"/>
<name>A0A2I1C9K5_ASPN1</name>
<dbReference type="GeneID" id="36528569"/>
<evidence type="ECO:0000313" key="1">
    <source>
        <dbReference type="EMBL" id="PKX94285.1"/>
    </source>
</evidence>
<proteinExistence type="predicted"/>
<evidence type="ECO:0000313" key="2">
    <source>
        <dbReference type="Proteomes" id="UP000234474"/>
    </source>
</evidence>
<dbReference type="AlphaFoldDB" id="A0A2I1C9K5"/>
<reference evidence="2" key="1">
    <citation type="journal article" date="2018" name="Proc. Natl. Acad. Sci. U.S.A.">
        <title>Linking secondary metabolites to gene clusters through genome sequencing of six diverse Aspergillus species.</title>
        <authorList>
            <person name="Kaerboelling I."/>
            <person name="Vesth T.C."/>
            <person name="Frisvad J.C."/>
            <person name="Nybo J.L."/>
            <person name="Theobald S."/>
            <person name="Kuo A."/>
            <person name="Bowyer P."/>
            <person name="Matsuda Y."/>
            <person name="Mondo S."/>
            <person name="Lyhne E.K."/>
            <person name="Kogle M.E."/>
            <person name="Clum A."/>
            <person name="Lipzen A."/>
            <person name="Salamov A."/>
            <person name="Ngan C.Y."/>
            <person name="Daum C."/>
            <person name="Chiniquy J."/>
            <person name="Barry K."/>
            <person name="LaButti K."/>
            <person name="Haridas S."/>
            <person name="Simmons B.A."/>
            <person name="Magnuson J.K."/>
            <person name="Mortensen U.H."/>
            <person name="Larsen T.O."/>
            <person name="Grigoriev I.V."/>
            <person name="Baker S.E."/>
            <person name="Andersen M.R."/>
        </authorList>
    </citation>
    <scope>NUCLEOTIDE SEQUENCE [LARGE SCALE GENOMIC DNA]</scope>
    <source>
        <strain evidence="2">IBT 16806</strain>
    </source>
</reference>
<sequence length="98" mass="11289">MEHRKPRESSCKPPVSENPRLRFREDLHLLIGLLGIGILVPYSGNQRAGGAPHVLCLRRSGEHWDSRYPFIRLSRECRIDRQAVKTDQIYSAQHQSSI</sequence>
<comment type="caution">
    <text evidence="1">The sequence shown here is derived from an EMBL/GenBank/DDBJ whole genome shotgun (WGS) entry which is preliminary data.</text>
</comment>
<dbReference type="RefSeq" id="XP_024682880.1">
    <property type="nucleotide sequence ID" value="XM_024821243.1"/>
</dbReference>
<accession>A0A2I1C9K5</accession>
<protein>
    <submittedName>
        <fullName evidence="1">Uncharacterized protein</fullName>
    </submittedName>
</protein>